<dbReference type="Pfam" id="PF13202">
    <property type="entry name" value="EF-hand_5"/>
    <property type="match status" value="2"/>
</dbReference>
<evidence type="ECO:0000313" key="3">
    <source>
        <dbReference type="EMBL" id="GHD55139.1"/>
    </source>
</evidence>
<organism evidence="3 4">
    <name type="scientific">Jeongeupia chitinilytica</name>
    <dbReference type="NCBI Taxonomy" id="1041641"/>
    <lineage>
        <taxon>Bacteria</taxon>
        <taxon>Pseudomonadati</taxon>
        <taxon>Pseudomonadota</taxon>
        <taxon>Betaproteobacteria</taxon>
        <taxon>Neisseriales</taxon>
        <taxon>Chitinibacteraceae</taxon>
        <taxon>Jeongeupia</taxon>
    </lineage>
</organism>
<feature type="signal peptide" evidence="1">
    <location>
        <begin position="1"/>
        <end position="18"/>
    </location>
</feature>
<reference evidence="4" key="1">
    <citation type="journal article" date="2019" name="Int. J. Syst. Evol. Microbiol.">
        <title>The Global Catalogue of Microorganisms (GCM) 10K type strain sequencing project: providing services to taxonomists for standard genome sequencing and annotation.</title>
        <authorList>
            <consortium name="The Broad Institute Genomics Platform"/>
            <consortium name="The Broad Institute Genome Sequencing Center for Infectious Disease"/>
            <person name="Wu L."/>
            <person name="Ma J."/>
        </authorList>
    </citation>
    <scope>NUCLEOTIDE SEQUENCE [LARGE SCALE GENOMIC DNA]</scope>
    <source>
        <strain evidence="4">KCTC 23701</strain>
    </source>
</reference>
<keyword evidence="4" id="KW-1185">Reference proteome</keyword>
<accession>A0ABQ3GUR0</accession>
<evidence type="ECO:0000256" key="1">
    <source>
        <dbReference type="SAM" id="SignalP"/>
    </source>
</evidence>
<dbReference type="SUPFAM" id="SSF47473">
    <property type="entry name" value="EF-hand"/>
    <property type="match status" value="1"/>
</dbReference>
<protein>
    <recommendedName>
        <fullName evidence="2">EF-hand domain-containing protein</fullName>
    </recommendedName>
</protein>
<feature type="chain" id="PRO_5046303837" description="EF-hand domain-containing protein" evidence="1">
    <location>
        <begin position="19"/>
        <end position="127"/>
    </location>
</feature>
<dbReference type="Gene3D" id="1.10.238.10">
    <property type="entry name" value="EF-hand"/>
    <property type="match status" value="2"/>
</dbReference>
<dbReference type="InterPro" id="IPR002048">
    <property type="entry name" value="EF_hand_dom"/>
</dbReference>
<feature type="domain" description="EF-hand" evidence="2">
    <location>
        <begin position="87"/>
        <end position="122"/>
    </location>
</feature>
<dbReference type="PROSITE" id="PS50222">
    <property type="entry name" value="EF_HAND_2"/>
    <property type="match status" value="1"/>
</dbReference>
<dbReference type="InterPro" id="IPR011992">
    <property type="entry name" value="EF-hand-dom_pair"/>
</dbReference>
<comment type="caution">
    <text evidence="3">The sequence shown here is derived from an EMBL/GenBank/DDBJ whole genome shotgun (WGS) entry which is preliminary data.</text>
</comment>
<evidence type="ECO:0000313" key="4">
    <source>
        <dbReference type="Proteomes" id="UP000604737"/>
    </source>
</evidence>
<keyword evidence="1" id="KW-0732">Signal</keyword>
<name>A0ABQ3GUR0_9NEIS</name>
<dbReference type="RefSeq" id="WP_189458139.1">
    <property type="nucleotide sequence ID" value="NZ_BMYO01000001.1"/>
</dbReference>
<sequence>MKSVVFALVMLACSGYVAADKGDVTRDEYLKRAEAHFDKVDTNHDGVLSETERDAARARMHEKMAKHGKDMPDMMEHHMKGDLSKADYMKRAGEHFDRMDANHDGKLTAAERKAYWQSMRNKASAAQ</sequence>
<dbReference type="EMBL" id="BMYO01000001">
    <property type="protein sequence ID" value="GHD55139.1"/>
    <property type="molecule type" value="Genomic_DNA"/>
</dbReference>
<proteinExistence type="predicted"/>
<evidence type="ECO:0000259" key="2">
    <source>
        <dbReference type="PROSITE" id="PS50222"/>
    </source>
</evidence>
<dbReference type="Proteomes" id="UP000604737">
    <property type="component" value="Unassembled WGS sequence"/>
</dbReference>
<gene>
    <name evidence="3" type="ORF">GCM10007350_00380</name>
</gene>